<dbReference type="OrthoDB" id="10055367at2759"/>
<dbReference type="PROSITE" id="PS01209">
    <property type="entry name" value="LDLRA_1"/>
    <property type="match status" value="1"/>
</dbReference>
<accession>A0A2G9RLG7</accession>
<dbReference type="Pfam" id="PF00053">
    <property type="entry name" value="EGF_laminin"/>
    <property type="match status" value="3"/>
</dbReference>
<sequence length="1300" mass="143217">MCAPEQFVCVQSRNCIPASYQCDEEADCPDRSDEVGCSPPQVITPPEESIVASRGDTVRFTCVAIGIPTPIITWRLNWGHIPTSSRYDLHREKKISRLLVTMSSENGHGTLIIRDVKEADQGAYTCEAINAKGMVFGIPDGVLSLKPSRGPCSEGFFHVETNSRCIPCFCFGVTKMCHQTGRYRNQIRLRFDATDDFKGVNVTSPQGFPPLSSNQLQIDTTVEEFQLVDLSRRFLSHDSYWTLPLQFLGNKVDSYGGALSYKVHYGLTRGQSEPVRKPDVILVGNGQKLIYRVQSFTQPTVVNQRSVQFTEENWQHESGAAVTREDLMMTLQNVEAIMIQTVYDNKMASVGLADIAMDTTSVEYTQLGVALAVEECRCPVGYSGLSCEFCSPQFERVPGGPFLGTCSGCNCNGHARSCDSESGYCINCQHNTEGPQCNKCRAGFFGDPTKGTADACRPCPCPLMDPTRRYSDTCFLDTDSQPTCDNCAEGYTGRRCERDLSSLPVVETQQEVRGNLSQPHVSGNLCNECKSGTFYLSDRNPDGCLKCFCMGVTRQCSSSYWNRDQVRATYDSHERAPFSISNAASTRTISEGISVTGPSELTFSNFNNIPQDIYFWVLPERFKGDKVTSYGGELRYTITYEASYGAQSLDTQPHVVLQGNGIFLEHYADIRGSPGFPITVTIPFRERFWRRADGQEATREHLLMSLADIDVLMIRASYAERMVESRISNIYMDIAVPHSTGLQQAVEVEDCSCPIGYTGPSCQDCDIGYTRSTSGLYLGTCERCQCSGHSTECDGETGECLNCQHNTEGPKCDRCRPGFYGDPRRGSPGDCQPCPCRGTSSQYYGTCFLDSDGQPTCDSCPSGYIGRQCERCAPGYLGDPSQGQPCTGPGPGPGPSCQCDLRGSISNTCDARRQCPCKAHVEGLSCSTCRPNHFYLNVDNPDGCLPCFCMGVTQQCTSSSYHRELIITPFLPGNVQNFALMNRQRSTRITTGLTVEMSTHGPQLSYSQFDQLGQESFYWQLPENYLGDKLNDSSLTEEEMRKRVATGDLQEHFSPRSRSRRQVQVASYGGTLRYTLSYTAGIRGSPLPDADVQITGNDITLVAYQTELRPREIKTFEIAFRESQWKRPDGQQATREHLMMALADLDEVLIRASYSTDMLSSSITGVIMETAGPAYTRLPQALEVEECRCPLGYKGLSCQDCAPGYTRTGGGLYLGHCEPCDCNGHSETCHPETGACTNCLHNTAGEFCDKCESGFYGDATAGTPEDCQPCACPLTDPENQFLCFVLSAPLSPKDSCPTCT</sequence>
<dbReference type="InterPro" id="IPR036055">
    <property type="entry name" value="LDL_receptor-like_sf"/>
</dbReference>
<dbReference type="SUPFAM" id="SSF48726">
    <property type="entry name" value="Immunoglobulin"/>
    <property type="match status" value="1"/>
</dbReference>
<feature type="disulfide bond" evidence="11">
    <location>
        <begin position="803"/>
        <end position="812"/>
    </location>
</feature>
<dbReference type="InterPro" id="IPR023415">
    <property type="entry name" value="LDLR_class-A_CS"/>
</dbReference>
<dbReference type="PROSITE" id="PS50027">
    <property type="entry name" value="EGF_LAM_2"/>
    <property type="match status" value="5"/>
</dbReference>
<dbReference type="Pfam" id="PF00052">
    <property type="entry name" value="Laminin_B"/>
    <property type="match status" value="3"/>
</dbReference>
<feature type="domain" description="Ig-like" evidence="13">
    <location>
        <begin position="40"/>
        <end position="130"/>
    </location>
</feature>
<comment type="caution">
    <text evidence="11">Lacks conserved residue(s) required for the propagation of feature annotation.</text>
</comment>
<proteinExistence type="predicted"/>
<dbReference type="SUPFAM" id="SSF57424">
    <property type="entry name" value="LDL receptor-like module"/>
    <property type="match status" value="1"/>
</dbReference>
<dbReference type="InterPro" id="IPR013783">
    <property type="entry name" value="Ig-like_fold"/>
</dbReference>
<dbReference type="PANTHER" id="PTHR10574">
    <property type="entry name" value="NETRIN/LAMININ-RELATED"/>
    <property type="match status" value="1"/>
</dbReference>
<evidence type="ECO:0000256" key="11">
    <source>
        <dbReference type="PROSITE-ProRule" id="PRU00460"/>
    </source>
</evidence>
<gene>
    <name evidence="15" type="ORF">AB205_0082730</name>
</gene>
<feature type="disulfide bond" evidence="11">
    <location>
        <begin position="897"/>
        <end position="909"/>
    </location>
</feature>
<dbReference type="FunFam" id="2.10.25.10:FF:000307">
    <property type="entry name" value="Basement membrane-specific heparan sulfate proteoglycan core protein"/>
    <property type="match status" value="1"/>
</dbReference>
<dbReference type="SMART" id="SM00181">
    <property type="entry name" value="EGF"/>
    <property type="match status" value="5"/>
</dbReference>
<feature type="disulfide bond" evidence="11">
    <location>
        <begin position="428"/>
        <end position="437"/>
    </location>
</feature>
<dbReference type="GO" id="GO:0072359">
    <property type="term" value="P:circulatory system development"/>
    <property type="evidence" value="ECO:0007669"/>
    <property type="project" value="UniProtKB-ARBA"/>
</dbReference>
<dbReference type="InterPro" id="IPR002049">
    <property type="entry name" value="LE_dom"/>
</dbReference>
<feature type="domain" description="Laminin EGF-like" evidence="12">
    <location>
        <begin position="897"/>
        <end position="946"/>
    </location>
</feature>
<dbReference type="SMART" id="SM00192">
    <property type="entry name" value="LDLa"/>
    <property type="match status" value="1"/>
</dbReference>
<dbReference type="InterPro" id="IPR003598">
    <property type="entry name" value="Ig_sub2"/>
</dbReference>
<dbReference type="PROSITE" id="PS50835">
    <property type="entry name" value="IG_LIKE"/>
    <property type="match status" value="1"/>
</dbReference>
<dbReference type="InterPro" id="IPR050440">
    <property type="entry name" value="Laminin/Netrin_ECM"/>
</dbReference>
<dbReference type="EMBL" id="KV936369">
    <property type="protein sequence ID" value="PIO28615.1"/>
    <property type="molecule type" value="Genomic_DNA"/>
</dbReference>
<dbReference type="InterPro" id="IPR002172">
    <property type="entry name" value="LDrepeatLR_classA_rpt"/>
</dbReference>
<keyword evidence="6" id="KW-0084">Basement membrane</keyword>
<dbReference type="CDD" id="cd00112">
    <property type="entry name" value="LDLa"/>
    <property type="match status" value="1"/>
</dbReference>
<dbReference type="InterPro" id="IPR003599">
    <property type="entry name" value="Ig_sub"/>
</dbReference>
<dbReference type="Pfam" id="PF24973">
    <property type="entry name" value="EGF_LMN_ATRN"/>
    <property type="match status" value="3"/>
</dbReference>
<evidence type="ECO:0000313" key="15">
    <source>
        <dbReference type="EMBL" id="PIO28615.1"/>
    </source>
</evidence>
<dbReference type="FunFam" id="2.10.25.10:FF:000106">
    <property type="entry name" value="Heparan sulfate proteoglycan 2"/>
    <property type="match status" value="2"/>
</dbReference>
<dbReference type="InterPro" id="IPR000742">
    <property type="entry name" value="EGF"/>
</dbReference>
<dbReference type="GO" id="GO:0009887">
    <property type="term" value="P:animal organ morphogenesis"/>
    <property type="evidence" value="ECO:0007669"/>
    <property type="project" value="TreeGrafter"/>
</dbReference>
<feature type="domain" description="Laminin IV type A" evidence="14">
    <location>
        <begin position="973"/>
        <end position="1186"/>
    </location>
</feature>
<name>A0A2G9RLG7_AQUCT</name>
<keyword evidence="4" id="KW-0732">Signal</keyword>
<dbReference type="FunFam" id="2.10.25.10:FF:000298">
    <property type="entry name" value="basement membrane-specific heparan sulfate proteoglycan core protein"/>
    <property type="match status" value="1"/>
</dbReference>
<dbReference type="Gene3D" id="2.60.40.10">
    <property type="entry name" value="Immunoglobulins"/>
    <property type="match status" value="1"/>
</dbReference>
<dbReference type="InterPro" id="IPR007110">
    <property type="entry name" value="Ig-like_dom"/>
</dbReference>
<feature type="domain" description="Laminin EGF-like" evidence="12">
    <location>
        <begin position="409"/>
        <end position="458"/>
    </location>
</feature>
<feature type="disulfide bond" evidence="11">
    <location>
        <begin position="917"/>
        <end position="926"/>
    </location>
</feature>
<feature type="domain" description="Laminin IV type A" evidence="14">
    <location>
        <begin position="192"/>
        <end position="375"/>
    </location>
</feature>
<keyword evidence="8" id="KW-0325">Glycoprotein</keyword>
<evidence type="ECO:0000256" key="7">
    <source>
        <dbReference type="ARBA" id="ARBA00023157"/>
    </source>
</evidence>
<dbReference type="Gene3D" id="4.10.400.10">
    <property type="entry name" value="Low-density Lipoprotein Receptor"/>
    <property type="match status" value="1"/>
</dbReference>
<dbReference type="GO" id="GO:0030154">
    <property type="term" value="P:cell differentiation"/>
    <property type="evidence" value="ECO:0007669"/>
    <property type="project" value="UniProtKB-ARBA"/>
</dbReference>
<evidence type="ECO:0000256" key="1">
    <source>
        <dbReference type="ARBA" id="ARBA00004302"/>
    </source>
</evidence>
<feature type="disulfide bond" evidence="11">
    <location>
        <begin position="872"/>
        <end position="886"/>
    </location>
</feature>
<dbReference type="FunFam" id="2.10.25.10:FF:000542">
    <property type="entry name" value="Laminin-like protein epi-1"/>
    <property type="match status" value="1"/>
</dbReference>
<dbReference type="PROSITE" id="PS50068">
    <property type="entry name" value="LDLRA_2"/>
    <property type="match status" value="1"/>
</dbReference>
<dbReference type="PROSITE" id="PS51115">
    <property type="entry name" value="LAMININ_IVA"/>
    <property type="match status" value="3"/>
</dbReference>
<dbReference type="GO" id="GO:0005604">
    <property type="term" value="C:basement membrane"/>
    <property type="evidence" value="ECO:0007669"/>
    <property type="project" value="UniProtKB-SubCell"/>
</dbReference>
<dbReference type="Pfam" id="PF13927">
    <property type="entry name" value="Ig_3"/>
    <property type="match status" value="1"/>
</dbReference>
<dbReference type="SUPFAM" id="SSF57196">
    <property type="entry name" value="EGF/Laminin"/>
    <property type="match status" value="4"/>
</dbReference>
<dbReference type="SMART" id="SM00281">
    <property type="entry name" value="LamB"/>
    <property type="match status" value="3"/>
</dbReference>
<evidence type="ECO:0000259" key="13">
    <source>
        <dbReference type="PROSITE" id="PS50835"/>
    </source>
</evidence>
<dbReference type="FunFam" id="2.10.25.10:FF:000454">
    <property type="entry name" value="Laminin subunit alpha 1"/>
    <property type="match status" value="1"/>
</dbReference>
<dbReference type="InterPro" id="IPR056863">
    <property type="entry name" value="LMN_ATRN_NET-like_EGF"/>
</dbReference>
<dbReference type="SMART" id="SM00408">
    <property type="entry name" value="IGc2"/>
    <property type="match status" value="1"/>
</dbReference>
<comment type="subcellular location">
    <subcellularLocation>
        <location evidence="1">Secreted</location>
        <location evidence="1">Extracellular space</location>
        <location evidence="1">Extracellular matrix</location>
        <location evidence="1">Basement membrane</location>
    </subcellularLocation>
</comment>
<feature type="disulfide bond" evidence="11">
    <location>
        <begin position="860"/>
        <end position="869"/>
    </location>
</feature>
<feature type="domain" description="Laminin EGF-like" evidence="12">
    <location>
        <begin position="834"/>
        <end position="888"/>
    </location>
</feature>
<keyword evidence="3" id="KW-0272">Extracellular matrix</keyword>
<evidence type="ECO:0000256" key="4">
    <source>
        <dbReference type="ARBA" id="ARBA00022729"/>
    </source>
</evidence>
<dbReference type="GO" id="GO:0009888">
    <property type="term" value="P:tissue development"/>
    <property type="evidence" value="ECO:0007669"/>
    <property type="project" value="TreeGrafter"/>
</dbReference>
<keyword evidence="7 11" id="KW-1015">Disulfide bond</keyword>
<dbReference type="PANTHER" id="PTHR10574:SF406">
    <property type="entry name" value="LAMININ SUBUNIT ALPHA 5"/>
    <property type="match status" value="1"/>
</dbReference>
<feature type="domain" description="Laminin EGF-like" evidence="12">
    <location>
        <begin position="1220"/>
        <end position="1269"/>
    </location>
</feature>
<evidence type="ECO:0000256" key="3">
    <source>
        <dbReference type="ARBA" id="ARBA00022530"/>
    </source>
</evidence>
<evidence type="ECO:0000256" key="2">
    <source>
        <dbReference type="ARBA" id="ARBA00022525"/>
    </source>
</evidence>
<evidence type="ECO:0000256" key="9">
    <source>
        <dbReference type="ARBA" id="ARBA00023292"/>
    </source>
</evidence>
<evidence type="ECO:0000256" key="10">
    <source>
        <dbReference type="PROSITE-ProRule" id="PRU00124"/>
    </source>
</evidence>
<evidence type="ECO:0000256" key="5">
    <source>
        <dbReference type="ARBA" id="ARBA00022737"/>
    </source>
</evidence>
<protein>
    <recommendedName>
        <fullName evidence="16">Basement membrane-specific heparan sulfate proteoglycan core protein</fullName>
    </recommendedName>
</protein>
<keyword evidence="5" id="KW-0677">Repeat</keyword>
<evidence type="ECO:0008006" key="16">
    <source>
        <dbReference type="Google" id="ProtNLM"/>
    </source>
</evidence>
<dbReference type="Pfam" id="PF00057">
    <property type="entry name" value="Ldl_recept_a"/>
    <property type="match status" value="1"/>
</dbReference>
<dbReference type="PROSITE" id="PS01248">
    <property type="entry name" value="EGF_LAM_1"/>
    <property type="match status" value="4"/>
</dbReference>
<dbReference type="InterPro" id="IPR000034">
    <property type="entry name" value="Laminin_IV"/>
</dbReference>
<feature type="domain" description="Laminin IV type A" evidence="14">
    <location>
        <begin position="573"/>
        <end position="750"/>
    </location>
</feature>
<feature type="disulfide bond" evidence="10">
    <location>
        <begin position="22"/>
        <end position="37"/>
    </location>
</feature>
<feature type="domain" description="Laminin EGF-like" evidence="12">
    <location>
        <begin position="784"/>
        <end position="833"/>
    </location>
</feature>
<dbReference type="InterPro" id="IPR036179">
    <property type="entry name" value="Ig-like_dom_sf"/>
</dbReference>
<evidence type="ECO:0000259" key="14">
    <source>
        <dbReference type="PROSITE" id="PS51115"/>
    </source>
</evidence>
<dbReference type="Gene3D" id="2.10.25.10">
    <property type="entry name" value="Laminin"/>
    <property type="match status" value="6"/>
</dbReference>
<dbReference type="CDD" id="cd00055">
    <property type="entry name" value="EGF_Lam"/>
    <property type="match status" value="5"/>
</dbReference>
<keyword evidence="9 11" id="KW-0424">Laminin EGF-like domain</keyword>
<reference evidence="15" key="1">
    <citation type="submission" date="2017-08" db="EMBL/GenBank/DDBJ databases">
        <title>Assembly of the North American Bullfrog Genome.</title>
        <authorList>
            <person name="Warren R.L."/>
            <person name="Vandervalk B.P."/>
            <person name="Kucuk E."/>
            <person name="Birol I."/>
            <person name="Helbing C."/>
            <person name="Pandoh P."/>
            <person name="Behsaz B."/>
            <person name="Mohamadi H."/>
            <person name="Chu J."/>
            <person name="Jackman S."/>
            <person name="Hammond S.A."/>
            <person name="Veldhoen N."/>
            <person name="Kirk H."/>
            <person name="Zhao Y."/>
            <person name="Coope R."/>
            <person name="Pleasance S."/>
            <person name="Moore R."/>
            <person name="Holt R."/>
        </authorList>
    </citation>
    <scope>NUCLEOTIDE SEQUENCE</scope>
    <source>
        <strain evidence="15">Bruno</strain>
        <tissue evidence="15">Liver</tissue>
    </source>
</reference>
<dbReference type="SMART" id="SM00180">
    <property type="entry name" value="EGF_Lam"/>
    <property type="match status" value="6"/>
</dbReference>
<keyword evidence="2" id="KW-0964">Secreted</keyword>
<evidence type="ECO:0000256" key="6">
    <source>
        <dbReference type="ARBA" id="ARBA00022869"/>
    </source>
</evidence>
<evidence type="ECO:0000256" key="8">
    <source>
        <dbReference type="ARBA" id="ARBA00023180"/>
    </source>
</evidence>
<feature type="disulfide bond" evidence="11">
    <location>
        <begin position="1239"/>
        <end position="1248"/>
    </location>
</feature>
<dbReference type="SMART" id="SM00409">
    <property type="entry name" value="IG"/>
    <property type="match status" value="1"/>
</dbReference>
<evidence type="ECO:0000259" key="12">
    <source>
        <dbReference type="PROSITE" id="PS50027"/>
    </source>
</evidence>
<organism evidence="15">
    <name type="scientific">Aquarana catesbeiana</name>
    <name type="common">American bullfrog</name>
    <name type="synonym">Rana catesbeiana</name>
    <dbReference type="NCBI Taxonomy" id="8400"/>
    <lineage>
        <taxon>Eukaryota</taxon>
        <taxon>Metazoa</taxon>
        <taxon>Chordata</taxon>
        <taxon>Craniata</taxon>
        <taxon>Vertebrata</taxon>
        <taxon>Euteleostomi</taxon>
        <taxon>Amphibia</taxon>
        <taxon>Batrachia</taxon>
        <taxon>Anura</taxon>
        <taxon>Neobatrachia</taxon>
        <taxon>Ranoidea</taxon>
        <taxon>Ranidae</taxon>
        <taxon>Aquarana</taxon>
    </lineage>
</organism>